<accession>A0A397TJI1</accession>
<name>A0A397TJI1_9GLOM</name>
<dbReference type="GO" id="GO:0005524">
    <property type="term" value="F:ATP binding"/>
    <property type="evidence" value="ECO:0007669"/>
    <property type="project" value="InterPro"/>
</dbReference>
<evidence type="ECO:0000259" key="1">
    <source>
        <dbReference type="PROSITE" id="PS50011"/>
    </source>
</evidence>
<dbReference type="SUPFAM" id="SSF56112">
    <property type="entry name" value="Protein kinase-like (PK-like)"/>
    <property type="match status" value="1"/>
</dbReference>
<dbReference type="Gene3D" id="1.10.510.10">
    <property type="entry name" value="Transferase(Phosphotransferase) domain 1"/>
    <property type="match status" value="1"/>
</dbReference>
<dbReference type="InterPro" id="IPR001245">
    <property type="entry name" value="Ser-Thr/Tyr_kinase_cat_dom"/>
</dbReference>
<dbReference type="InterPro" id="IPR011009">
    <property type="entry name" value="Kinase-like_dom_sf"/>
</dbReference>
<dbReference type="PROSITE" id="PS50011">
    <property type="entry name" value="PROTEIN_KINASE_DOM"/>
    <property type="match status" value="1"/>
</dbReference>
<dbReference type="InterPro" id="IPR051681">
    <property type="entry name" value="Ser/Thr_Kinases-Pseudokinases"/>
</dbReference>
<keyword evidence="3" id="KW-1185">Reference proteome</keyword>
<dbReference type="STRING" id="658196.A0A397TJI1"/>
<sequence length="210" mass="24338">MQYADGGDLRHYLENNFEKLTWIDKKKLAYQIADGLNYLHNENVLHRDLHSRNVVIHENNAKIIDFGISRIQNQESGGFIRNRGVIAYMDPKRISDPDFPYTKSSDIYSFGVLMWEISSGRPPFKNNSFSQNDITALGISITNGAREKTIPNTPKEYEILYKNCWDQEPNNRPTICKIVLEKFAKMGFGINANKHPLIEGIYCIIYIQWF</sequence>
<dbReference type="Pfam" id="PF07714">
    <property type="entry name" value="PK_Tyr_Ser-Thr"/>
    <property type="match status" value="1"/>
</dbReference>
<dbReference type="Proteomes" id="UP000265703">
    <property type="component" value="Unassembled WGS sequence"/>
</dbReference>
<keyword evidence="2" id="KW-0808">Transferase</keyword>
<organism evidence="2 3">
    <name type="scientific">Glomus cerebriforme</name>
    <dbReference type="NCBI Taxonomy" id="658196"/>
    <lineage>
        <taxon>Eukaryota</taxon>
        <taxon>Fungi</taxon>
        <taxon>Fungi incertae sedis</taxon>
        <taxon>Mucoromycota</taxon>
        <taxon>Glomeromycotina</taxon>
        <taxon>Glomeromycetes</taxon>
        <taxon>Glomerales</taxon>
        <taxon>Glomeraceae</taxon>
        <taxon>Glomus</taxon>
    </lineage>
</organism>
<feature type="domain" description="Protein kinase" evidence="1">
    <location>
        <begin position="1"/>
        <end position="198"/>
    </location>
</feature>
<dbReference type="OrthoDB" id="6718656at2759"/>
<comment type="caution">
    <text evidence="2">The sequence shown here is derived from an EMBL/GenBank/DDBJ whole genome shotgun (WGS) entry which is preliminary data.</text>
</comment>
<dbReference type="AlphaFoldDB" id="A0A397TJI1"/>
<dbReference type="PANTHER" id="PTHR44329">
    <property type="entry name" value="SERINE/THREONINE-PROTEIN KINASE TNNI3K-RELATED"/>
    <property type="match status" value="1"/>
</dbReference>
<protein>
    <submittedName>
        <fullName evidence="2">Kinase-like domain-containing protein</fullName>
    </submittedName>
</protein>
<reference evidence="2 3" key="1">
    <citation type="submission" date="2018-06" db="EMBL/GenBank/DDBJ databases">
        <title>Comparative genomics reveals the genomic features of Rhizophagus irregularis, R. cerebriforme, R. diaphanum and Gigaspora rosea, and their symbiotic lifestyle signature.</title>
        <authorList>
            <person name="Morin E."/>
            <person name="San Clemente H."/>
            <person name="Chen E.C.H."/>
            <person name="De La Providencia I."/>
            <person name="Hainaut M."/>
            <person name="Kuo A."/>
            <person name="Kohler A."/>
            <person name="Murat C."/>
            <person name="Tang N."/>
            <person name="Roy S."/>
            <person name="Loubradou J."/>
            <person name="Henrissat B."/>
            <person name="Grigoriev I.V."/>
            <person name="Corradi N."/>
            <person name="Roux C."/>
            <person name="Martin F.M."/>
        </authorList>
    </citation>
    <scope>NUCLEOTIDE SEQUENCE [LARGE SCALE GENOMIC DNA]</scope>
    <source>
        <strain evidence="2 3">DAOM 227022</strain>
    </source>
</reference>
<evidence type="ECO:0000313" key="3">
    <source>
        <dbReference type="Proteomes" id="UP000265703"/>
    </source>
</evidence>
<dbReference type="InterPro" id="IPR000719">
    <property type="entry name" value="Prot_kinase_dom"/>
</dbReference>
<dbReference type="EMBL" id="QKYT01000042">
    <property type="protein sequence ID" value="RIA96645.1"/>
    <property type="molecule type" value="Genomic_DNA"/>
</dbReference>
<gene>
    <name evidence="2" type="ORF">C1645_368378</name>
</gene>
<keyword evidence="2" id="KW-0418">Kinase</keyword>
<proteinExistence type="predicted"/>
<dbReference type="GO" id="GO:0004674">
    <property type="term" value="F:protein serine/threonine kinase activity"/>
    <property type="evidence" value="ECO:0007669"/>
    <property type="project" value="TreeGrafter"/>
</dbReference>
<evidence type="ECO:0000313" key="2">
    <source>
        <dbReference type="EMBL" id="RIA96645.1"/>
    </source>
</evidence>
<dbReference type="PRINTS" id="PR00109">
    <property type="entry name" value="TYRKINASE"/>
</dbReference>